<dbReference type="InterPro" id="IPR050706">
    <property type="entry name" value="Cyclic-di-GMP_PDE-like"/>
</dbReference>
<evidence type="ECO:0000259" key="3">
    <source>
        <dbReference type="PROSITE" id="PS50887"/>
    </source>
</evidence>
<organism evidence="4 5">
    <name type="scientific">Oceanispirochaeta crateris</name>
    <dbReference type="NCBI Taxonomy" id="2518645"/>
    <lineage>
        <taxon>Bacteria</taxon>
        <taxon>Pseudomonadati</taxon>
        <taxon>Spirochaetota</taxon>
        <taxon>Spirochaetia</taxon>
        <taxon>Spirochaetales</taxon>
        <taxon>Spirochaetaceae</taxon>
        <taxon>Oceanispirochaeta</taxon>
    </lineage>
</organism>
<sequence>MMVKIMADNQSTCKKQIEKLQRELQQERIQTKQLNAILNHDPDTGLLLRHMLVRRMNTLINGKVPPHFAFGIIRLDKNYQRIRRTRDRMKVLLFVTSERLKTLVGEENLYQSDRSDEFLFLIPNYKDKRDVEEKITEMIMKVSESHNPPASDVSFGCNVGVALFPDHASTLDELEYNAEIALGIHEEKSWNGFLYSPERGLKHHENHTLELTLRQSILNDFNGFHLAYQPIVNNNKEIIACEALLRWDVPGRGAVPPLRFIPLAEESGLINYLGKWVLYTALKQIKFWRKEFKKNIEVSVNVSTVQLDQDDFLDTIKTALKVIKVPPEALHLEVTESAVMDNPEDVILKLRELSKMGVEVMLDDFGTGYSSLSALNKLPIHTLKIPKEFVDNLPGNSNSLEVVRAILGIAKTFDFRTLAEGIEKQDQFDCLVSEGCQYIQGYITSPPVDAIEFQNHFLTPLKYEGMGDNSQ</sequence>
<protein>
    <submittedName>
        <fullName evidence="4">GGDEF domain-containing protein</fullName>
    </submittedName>
</protein>
<dbReference type="Pfam" id="PF00990">
    <property type="entry name" value="GGDEF"/>
    <property type="match status" value="1"/>
</dbReference>
<dbReference type="InterPro" id="IPR029787">
    <property type="entry name" value="Nucleotide_cyclase"/>
</dbReference>
<proteinExistence type="predicted"/>
<dbReference type="Gene3D" id="3.20.20.450">
    <property type="entry name" value="EAL domain"/>
    <property type="match status" value="1"/>
</dbReference>
<dbReference type="InterPro" id="IPR000160">
    <property type="entry name" value="GGDEF_dom"/>
</dbReference>
<evidence type="ECO:0000259" key="2">
    <source>
        <dbReference type="PROSITE" id="PS50883"/>
    </source>
</evidence>
<accession>A0A5C1QPW4</accession>
<dbReference type="EMBL" id="CP036150">
    <property type="protein sequence ID" value="QEN09388.1"/>
    <property type="molecule type" value="Genomic_DNA"/>
</dbReference>
<dbReference type="GO" id="GO:0071111">
    <property type="term" value="F:cyclic-guanylate-specific phosphodiesterase activity"/>
    <property type="evidence" value="ECO:0007669"/>
    <property type="project" value="InterPro"/>
</dbReference>
<keyword evidence="1" id="KW-0175">Coiled coil</keyword>
<keyword evidence="5" id="KW-1185">Reference proteome</keyword>
<dbReference type="OrthoDB" id="366324at2"/>
<dbReference type="AlphaFoldDB" id="A0A5C1QPW4"/>
<dbReference type="SUPFAM" id="SSF55073">
    <property type="entry name" value="Nucleotide cyclase"/>
    <property type="match status" value="1"/>
</dbReference>
<dbReference type="InterPro" id="IPR035919">
    <property type="entry name" value="EAL_sf"/>
</dbReference>
<dbReference type="PROSITE" id="PS50883">
    <property type="entry name" value="EAL"/>
    <property type="match status" value="1"/>
</dbReference>
<dbReference type="PANTHER" id="PTHR33121:SF70">
    <property type="entry name" value="SIGNALING PROTEIN YKOW"/>
    <property type="match status" value="1"/>
</dbReference>
<dbReference type="PANTHER" id="PTHR33121">
    <property type="entry name" value="CYCLIC DI-GMP PHOSPHODIESTERASE PDEF"/>
    <property type="match status" value="1"/>
</dbReference>
<dbReference type="PROSITE" id="PS50887">
    <property type="entry name" value="GGDEF"/>
    <property type="match status" value="1"/>
</dbReference>
<feature type="domain" description="EAL" evidence="2">
    <location>
        <begin position="206"/>
        <end position="461"/>
    </location>
</feature>
<dbReference type="Pfam" id="PF00563">
    <property type="entry name" value="EAL"/>
    <property type="match status" value="1"/>
</dbReference>
<feature type="domain" description="GGDEF" evidence="3">
    <location>
        <begin position="66"/>
        <end position="198"/>
    </location>
</feature>
<dbReference type="InterPro" id="IPR043128">
    <property type="entry name" value="Rev_trsase/Diguanyl_cyclase"/>
</dbReference>
<evidence type="ECO:0000313" key="5">
    <source>
        <dbReference type="Proteomes" id="UP000324209"/>
    </source>
</evidence>
<dbReference type="Gene3D" id="3.30.70.270">
    <property type="match status" value="1"/>
</dbReference>
<name>A0A5C1QPW4_9SPIO</name>
<dbReference type="InterPro" id="IPR001633">
    <property type="entry name" value="EAL_dom"/>
</dbReference>
<dbReference type="KEGG" id="ock:EXM22_15900"/>
<feature type="coiled-coil region" evidence="1">
    <location>
        <begin position="10"/>
        <end position="37"/>
    </location>
</feature>
<gene>
    <name evidence="4" type="ORF">EXM22_15900</name>
</gene>
<evidence type="ECO:0000256" key="1">
    <source>
        <dbReference type="SAM" id="Coils"/>
    </source>
</evidence>
<dbReference type="SMART" id="SM00267">
    <property type="entry name" value="GGDEF"/>
    <property type="match status" value="1"/>
</dbReference>
<evidence type="ECO:0000313" key="4">
    <source>
        <dbReference type="EMBL" id="QEN09388.1"/>
    </source>
</evidence>
<dbReference type="SUPFAM" id="SSF141868">
    <property type="entry name" value="EAL domain-like"/>
    <property type="match status" value="1"/>
</dbReference>
<dbReference type="Proteomes" id="UP000324209">
    <property type="component" value="Chromosome"/>
</dbReference>
<dbReference type="CDD" id="cd01948">
    <property type="entry name" value="EAL"/>
    <property type="match status" value="1"/>
</dbReference>
<dbReference type="SMART" id="SM00052">
    <property type="entry name" value="EAL"/>
    <property type="match status" value="1"/>
</dbReference>
<reference evidence="4 5" key="1">
    <citation type="submission" date="2019-02" db="EMBL/GenBank/DDBJ databases">
        <title>Complete Genome Sequence and Methylome Analysis of free living Spirochaetas.</title>
        <authorList>
            <person name="Fomenkov A."/>
            <person name="Dubinina G."/>
            <person name="Leshcheva N."/>
            <person name="Mikheeva N."/>
            <person name="Grabovich M."/>
            <person name="Vincze T."/>
            <person name="Roberts R.J."/>
        </authorList>
    </citation>
    <scope>NUCLEOTIDE SEQUENCE [LARGE SCALE GENOMIC DNA]</scope>
    <source>
        <strain evidence="4 5">K2</strain>
    </source>
</reference>